<dbReference type="GeneID" id="63182360"/>
<evidence type="ECO:0000313" key="1">
    <source>
        <dbReference type="EMBL" id="QSW85530.1"/>
    </source>
</evidence>
<keyword evidence="2" id="KW-1185">Reference proteome</keyword>
<reference evidence="1 2" key="1">
    <citation type="journal article" date="2006" name="Int. J. Syst. Evol. Microbiol.">
        <title>Haloterrigena longa sp. nov. and Haloterrigena limicola sp. nov., extremely halophilic archaea isolated from a salt lake.</title>
        <authorList>
            <person name="Cui H.L."/>
            <person name="Tohty D."/>
            <person name="Zhou P.J."/>
            <person name="Liu S.J."/>
        </authorList>
    </citation>
    <scope>NUCLEOTIDE SEQUENCE [LARGE SCALE GENOMIC DNA]</scope>
    <source>
        <strain evidence="1 2">ABH32</strain>
    </source>
</reference>
<dbReference type="Proteomes" id="UP000663191">
    <property type="component" value="Chromosome"/>
</dbReference>
<organism evidence="1 2">
    <name type="scientific">Natrinema longum</name>
    <dbReference type="NCBI Taxonomy" id="370324"/>
    <lineage>
        <taxon>Archaea</taxon>
        <taxon>Methanobacteriati</taxon>
        <taxon>Methanobacteriota</taxon>
        <taxon>Stenosarchaea group</taxon>
        <taxon>Halobacteria</taxon>
        <taxon>Halobacteriales</taxon>
        <taxon>Natrialbaceae</taxon>
        <taxon>Natrinema</taxon>
    </lineage>
</organism>
<protein>
    <submittedName>
        <fullName evidence="1">Uncharacterized protein</fullName>
    </submittedName>
</protein>
<dbReference type="OrthoDB" id="382662at2157"/>
<dbReference type="KEGG" id="hlo:J0X27_01410"/>
<dbReference type="EMBL" id="CP071463">
    <property type="protein sequence ID" value="QSW85530.1"/>
    <property type="molecule type" value="Genomic_DNA"/>
</dbReference>
<gene>
    <name evidence="1" type="ORF">J0X27_01410</name>
</gene>
<accession>A0A8A2UA33</accession>
<proteinExistence type="predicted"/>
<sequence length="320" mass="34930">MRRRKILKSVGAASGIGIVGASSVQARSKDPSDVDVETYEENSKIEQVLREAKQEIGFKQVLQEAKGRNWTPDWSGARCGKTSTQSGSYKWAVIELHNQFEDRKDAFLSWIGDNTTKNSLQTNAAIQIFEKAKESEVNSDLNYTFFGYSGSTSIYKPNEDENGGQVNHSSSTREVVVKENDFSEQIKSETGDQKFTSAASDSNCCVVDACVWNNSLSDIGCVIQTITSFTGVITGCTSCAMGNPLGCVGCIAGLGGLTYLINHGCLPDHGCTDAKVSLNENFYEDHDTSCSEYEPSNDKRILLNDWDDVGEINDSYGGCF</sequence>
<name>A0A8A2UA33_9EURY</name>
<dbReference type="AlphaFoldDB" id="A0A8A2UA33"/>
<dbReference type="RefSeq" id="WP_207270713.1">
    <property type="nucleotide sequence ID" value="NZ_CP071463.1"/>
</dbReference>
<evidence type="ECO:0000313" key="2">
    <source>
        <dbReference type="Proteomes" id="UP000663191"/>
    </source>
</evidence>